<comment type="similarity">
    <text evidence="7">Belongs to the ATPase delta chain family.</text>
</comment>
<protein>
    <recommendedName>
        <fullName evidence="7">ATP synthase subunit delta</fullName>
    </recommendedName>
    <alternativeName>
        <fullName evidence="7">ATP synthase F(1) sector subunit delta</fullName>
    </alternativeName>
    <alternativeName>
        <fullName evidence="7">F-type ATPase subunit delta</fullName>
        <shortName evidence="7">F-ATPase subunit delta</shortName>
    </alternativeName>
</protein>
<keyword evidence="9" id="KW-1185">Reference proteome</keyword>
<sequence>MMRSASREALAHLRRRRDEAVGARASVKTLTGLAEELYAVAALLVAQPRLRRILGDPATAPEARAEFVGGLLAGKVGKTAVTITQAAVSERWSSPWDLTDSLEAAGDDTLFAAAEHDGMLDRVEDELFRFERVLDAEGELSTLLDEKAADGEHRVELLDRVVSGKVHPITLALLQHAVRSDRKRSVALAIDDLLEAASARQARSVARVVSAVALSEEQQQRLTAALSELYGRAINLRTAIDPGVLGGLVIRVGDEVIDGSVAARLAQARTALAG</sequence>
<dbReference type="HAMAP" id="MF_01416">
    <property type="entry name" value="ATP_synth_delta_bact"/>
    <property type="match status" value="1"/>
</dbReference>
<dbReference type="InterPro" id="IPR026015">
    <property type="entry name" value="ATP_synth_OSCP/delta_N_sf"/>
</dbReference>
<dbReference type="SUPFAM" id="SSF47928">
    <property type="entry name" value="N-terminal domain of the delta subunit of the F1F0-ATP synthase"/>
    <property type="match status" value="1"/>
</dbReference>
<dbReference type="PANTHER" id="PTHR11910">
    <property type="entry name" value="ATP SYNTHASE DELTA CHAIN"/>
    <property type="match status" value="1"/>
</dbReference>
<evidence type="ECO:0000313" key="9">
    <source>
        <dbReference type="Proteomes" id="UP001164693"/>
    </source>
</evidence>
<evidence type="ECO:0000256" key="4">
    <source>
        <dbReference type="ARBA" id="ARBA00023065"/>
    </source>
</evidence>
<evidence type="ECO:0000313" key="8">
    <source>
        <dbReference type="EMBL" id="WAX56729.1"/>
    </source>
</evidence>
<dbReference type="PRINTS" id="PR00125">
    <property type="entry name" value="ATPASEDELTA"/>
</dbReference>
<dbReference type="InterPro" id="IPR000711">
    <property type="entry name" value="ATPase_OSCP/dsu"/>
</dbReference>
<comment type="function">
    <text evidence="7">F(1)F(0) ATP synthase produces ATP from ADP in the presence of a proton or sodium gradient. F-type ATPases consist of two structural domains, F(1) containing the extramembraneous catalytic core and F(0) containing the membrane proton channel, linked together by a central stalk and a peripheral stalk. During catalysis, ATP synthesis in the catalytic domain of F(1) is coupled via a rotary mechanism of the central stalk subunits to proton translocation.</text>
</comment>
<dbReference type="EMBL" id="CP097463">
    <property type="protein sequence ID" value="WAX56729.1"/>
    <property type="molecule type" value="Genomic_DNA"/>
</dbReference>
<proteinExistence type="inferred from homology"/>
<keyword evidence="5 7" id="KW-0472">Membrane</keyword>
<keyword evidence="6 7" id="KW-0066">ATP synthesis</keyword>
<keyword evidence="3 7" id="KW-0375">Hydrogen ion transport</keyword>
<dbReference type="Proteomes" id="UP001164693">
    <property type="component" value="Chromosome"/>
</dbReference>
<organism evidence="8 9">
    <name type="scientific">Jatrophihabitans cynanchi</name>
    <dbReference type="NCBI Taxonomy" id="2944128"/>
    <lineage>
        <taxon>Bacteria</taxon>
        <taxon>Bacillati</taxon>
        <taxon>Actinomycetota</taxon>
        <taxon>Actinomycetes</taxon>
        <taxon>Jatrophihabitantales</taxon>
        <taxon>Jatrophihabitantaceae</taxon>
        <taxon>Jatrophihabitans</taxon>
    </lineage>
</organism>
<keyword evidence="2 7" id="KW-0813">Transport</keyword>
<dbReference type="NCBIfam" id="NF009967">
    <property type="entry name" value="PRK13430.1"/>
    <property type="match status" value="1"/>
</dbReference>
<comment type="function">
    <text evidence="7">This protein is part of the stalk that links CF(0) to CF(1). It either transmits conformational changes from CF(0) to CF(1) or is implicated in proton conduction.</text>
</comment>
<evidence type="ECO:0000256" key="2">
    <source>
        <dbReference type="ARBA" id="ARBA00022448"/>
    </source>
</evidence>
<evidence type="ECO:0000256" key="5">
    <source>
        <dbReference type="ARBA" id="ARBA00023136"/>
    </source>
</evidence>
<reference evidence="8" key="1">
    <citation type="submission" date="2022-05" db="EMBL/GenBank/DDBJ databases">
        <title>Jatrophihabitans sp. SB3-54 whole genome sequence.</title>
        <authorList>
            <person name="Suh M.K."/>
            <person name="Eom M.K."/>
            <person name="Kim J.S."/>
            <person name="Kim H.S."/>
            <person name="Do H.E."/>
            <person name="Shin Y.K."/>
            <person name="Lee J.-S."/>
        </authorList>
    </citation>
    <scope>NUCLEOTIDE SEQUENCE</scope>
    <source>
        <strain evidence="8">SB3-54</strain>
    </source>
</reference>
<dbReference type="Pfam" id="PF00213">
    <property type="entry name" value="OSCP"/>
    <property type="match status" value="1"/>
</dbReference>
<comment type="subcellular location">
    <subcellularLocation>
        <location evidence="7">Cell membrane</location>
        <topology evidence="7">Peripheral membrane protein</topology>
    </subcellularLocation>
    <subcellularLocation>
        <location evidence="1">Membrane</location>
    </subcellularLocation>
</comment>
<evidence type="ECO:0000256" key="7">
    <source>
        <dbReference type="HAMAP-Rule" id="MF_01416"/>
    </source>
</evidence>
<keyword evidence="7" id="KW-0139">CF(1)</keyword>
<evidence type="ECO:0000256" key="6">
    <source>
        <dbReference type="ARBA" id="ARBA00023310"/>
    </source>
</evidence>
<dbReference type="NCBIfam" id="TIGR01145">
    <property type="entry name" value="ATP_synt_delta"/>
    <property type="match status" value="1"/>
</dbReference>
<keyword evidence="7" id="KW-1003">Cell membrane</keyword>
<accession>A0ABY7K014</accession>
<keyword evidence="4 7" id="KW-0406">Ion transport</keyword>
<name>A0ABY7K014_9ACTN</name>
<gene>
    <name evidence="7" type="primary">atpH</name>
    <name evidence="8" type="ORF">M6B22_19700</name>
</gene>
<dbReference type="Gene3D" id="1.10.520.20">
    <property type="entry name" value="N-terminal domain of the delta subunit of the F1F0-ATP synthase"/>
    <property type="match status" value="1"/>
</dbReference>
<evidence type="ECO:0000256" key="3">
    <source>
        <dbReference type="ARBA" id="ARBA00022781"/>
    </source>
</evidence>
<dbReference type="RefSeq" id="WP_269443263.1">
    <property type="nucleotide sequence ID" value="NZ_CP097463.1"/>
</dbReference>
<evidence type="ECO:0000256" key="1">
    <source>
        <dbReference type="ARBA" id="ARBA00004370"/>
    </source>
</evidence>